<evidence type="ECO:0000256" key="4">
    <source>
        <dbReference type="SAM" id="MobiDB-lite"/>
    </source>
</evidence>
<dbReference type="CDD" id="cd12398">
    <property type="entry name" value="RRM_CSTF2_RNA15_like"/>
    <property type="match status" value="1"/>
</dbReference>
<dbReference type="Gene3D" id="1.10.20.70">
    <property type="entry name" value="Transcription termination and cleavage factor, C-terminal domain"/>
    <property type="match status" value="1"/>
</dbReference>
<dbReference type="InterPro" id="IPR038192">
    <property type="entry name" value="CSTF_C_sf"/>
</dbReference>
<evidence type="ECO:0000256" key="3">
    <source>
        <dbReference type="PROSITE-ProRule" id="PRU00176"/>
    </source>
</evidence>
<dbReference type="GO" id="GO:0005847">
    <property type="term" value="C:mRNA cleavage and polyadenylation specificity factor complex"/>
    <property type="evidence" value="ECO:0007669"/>
    <property type="project" value="TreeGrafter"/>
</dbReference>
<evidence type="ECO:0000256" key="1">
    <source>
        <dbReference type="ARBA" id="ARBA00004123"/>
    </source>
</evidence>
<keyword evidence="7" id="KW-1185">Reference proteome</keyword>
<proteinExistence type="predicted"/>
<dbReference type="STRING" id="1276538.A0A1X7RX42"/>
<dbReference type="Pfam" id="PF14327">
    <property type="entry name" value="CSTF2_hinge"/>
    <property type="match status" value="1"/>
</dbReference>
<dbReference type="SUPFAM" id="SSF54928">
    <property type="entry name" value="RNA-binding domain, RBD"/>
    <property type="match status" value="1"/>
</dbReference>
<protein>
    <recommendedName>
        <fullName evidence="5">RRM domain-containing protein</fullName>
    </recommendedName>
</protein>
<dbReference type="InterPro" id="IPR025742">
    <property type="entry name" value="CSTF2_hinge"/>
</dbReference>
<dbReference type="PROSITE" id="PS50102">
    <property type="entry name" value="RRM"/>
    <property type="match status" value="1"/>
</dbReference>
<organism evidence="6 7">
    <name type="scientific">Zymoseptoria tritici (strain ST99CH_3D7)</name>
    <dbReference type="NCBI Taxonomy" id="1276538"/>
    <lineage>
        <taxon>Eukaryota</taxon>
        <taxon>Fungi</taxon>
        <taxon>Dikarya</taxon>
        <taxon>Ascomycota</taxon>
        <taxon>Pezizomycotina</taxon>
        <taxon>Dothideomycetes</taxon>
        <taxon>Dothideomycetidae</taxon>
        <taxon>Mycosphaerellales</taxon>
        <taxon>Mycosphaerellaceae</taxon>
        <taxon>Zymoseptoria</taxon>
    </lineage>
</organism>
<sequence length="321" mass="34515">MATREKGGRVVFIGNIPYDVSEEQIMDIFGRTGQVVGFRLVYDKETQQPKGFGFLEYTDADSAASAVRNLNDFELNGRTLRVDYSNDNRGTTNNKDQNQEHSNRAPPPAHFNMNQSAPPNAAALPTLPPGTELPPGVTAIDAISKTIQAIPTPQLLDLISQVKGICTSNPAQATALFQQAPQLGYAIFQAMLLLGLVDPSIVHQLIESTAPQQAPVAQPPPMAYPPQPPKGYPPPQAAVPQQYPPQYSAPAPYGQSYGQTPPVQYPAYAPPPQQAPAPAPAQPAMDPAIKAQIMALTPDQINNLPPEFRAQVLQLKATLGM</sequence>
<keyword evidence="3" id="KW-0694">RNA-binding</keyword>
<dbReference type="AlphaFoldDB" id="A0A1X7RX42"/>
<dbReference type="Proteomes" id="UP000215127">
    <property type="component" value="Chromosome 6"/>
</dbReference>
<dbReference type="Gene3D" id="1.25.40.630">
    <property type="match status" value="1"/>
</dbReference>
<feature type="region of interest" description="Disordered" evidence="4">
    <location>
        <begin position="211"/>
        <end position="239"/>
    </location>
</feature>
<feature type="region of interest" description="Disordered" evidence="4">
    <location>
        <begin position="260"/>
        <end position="283"/>
    </location>
</feature>
<dbReference type="SMART" id="SM00360">
    <property type="entry name" value="RRM"/>
    <property type="match status" value="1"/>
</dbReference>
<evidence type="ECO:0000313" key="7">
    <source>
        <dbReference type="Proteomes" id="UP000215127"/>
    </source>
</evidence>
<dbReference type="InterPro" id="IPR012677">
    <property type="entry name" value="Nucleotide-bd_a/b_plait_sf"/>
</dbReference>
<feature type="compositionally biased region" description="Polar residues" evidence="4">
    <location>
        <begin position="87"/>
        <end position="96"/>
    </location>
</feature>
<dbReference type="Gene3D" id="3.30.70.330">
    <property type="match status" value="1"/>
</dbReference>
<comment type="subcellular location">
    <subcellularLocation>
        <location evidence="1">Nucleus</location>
    </subcellularLocation>
</comment>
<gene>
    <name evidence="6" type="ORF">ZT3D7_G7167</name>
</gene>
<dbReference type="InterPro" id="IPR000504">
    <property type="entry name" value="RRM_dom"/>
</dbReference>
<dbReference type="PANTHER" id="PTHR45735:SF2">
    <property type="entry name" value="CLEAVAGE STIMULATION FACTOR SUBUNIT 2"/>
    <property type="match status" value="1"/>
</dbReference>
<keyword evidence="2" id="KW-0539">Nucleus</keyword>
<accession>A0A1X7RX42</accession>
<dbReference type="InterPro" id="IPR026896">
    <property type="entry name" value="CSTF_C"/>
</dbReference>
<dbReference type="GO" id="GO:0031124">
    <property type="term" value="P:mRNA 3'-end processing"/>
    <property type="evidence" value="ECO:0007669"/>
    <property type="project" value="InterPro"/>
</dbReference>
<feature type="compositionally biased region" description="Pro residues" evidence="4">
    <location>
        <begin position="217"/>
        <end position="237"/>
    </location>
</feature>
<feature type="compositionally biased region" description="Pro residues" evidence="4">
    <location>
        <begin position="268"/>
        <end position="281"/>
    </location>
</feature>
<feature type="domain" description="RRM" evidence="5">
    <location>
        <begin position="9"/>
        <end position="87"/>
    </location>
</feature>
<reference evidence="6 7" key="1">
    <citation type="submission" date="2016-06" db="EMBL/GenBank/DDBJ databases">
        <authorList>
            <person name="Kjaerup R.B."/>
            <person name="Dalgaard T.S."/>
            <person name="Juul-Madsen H.R."/>
        </authorList>
    </citation>
    <scope>NUCLEOTIDE SEQUENCE [LARGE SCALE GENOMIC DNA]</scope>
</reference>
<dbReference type="GO" id="GO:0003729">
    <property type="term" value="F:mRNA binding"/>
    <property type="evidence" value="ECO:0007669"/>
    <property type="project" value="TreeGrafter"/>
</dbReference>
<evidence type="ECO:0000313" key="6">
    <source>
        <dbReference type="EMBL" id="SMQ52014.1"/>
    </source>
</evidence>
<dbReference type="EMBL" id="LT853697">
    <property type="protein sequence ID" value="SMQ52014.1"/>
    <property type="molecule type" value="Genomic_DNA"/>
</dbReference>
<dbReference type="InterPro" id="IPR035979">
    <property type="entry name" value="RBD_domain_sf"/>
</dbReference>
<feature type="region of interest" description="Disordered" evidence="4">
    <location>
        <begin position="83"/>
        <end position="133"/>
    </location>
</feature>
<evidence type="ECO:0000259" key="5">
    <source>
        <dbReference type="PROSITE" id="PS50102"/>
    </source>
</evidence>
<dbReference type="Pfam" id="PF00076">
    <property type="entry name" value="RRM_1"/>
    <property type="match status" value="1"/>
</dbReference>
<dbReference type="Pfam" id="PF14304">
    <property type="entry name" value="CSTF_C"/>
    <property type="match status" value="1"/>
</dbReference>
<name>A0A1X7RX42_ZYMT9</name>
<evidence type="ECO:0000256" key="2">
    <source>
        <dbReference type="ARBA" id="ARBA00023242"/>
    </source>
</evidence>
<dbReference type="PANTHER" id="PTHR45735">
    <property type="entry name" value="CLEAVAGE STIMULATION FACTOR SUBUNIT 2"/>
    <property type="match status" value="1"/>
</dbReference>